<reference evidence="1 2" key="1">
    <citation type="submission" date="2019-09" db="EMBL/GenBank/DDBJ databases">
        <title>Draft genome sequences of 48 bacterial type strains from the CCUG.</title>
        <authorList>
            <person name="Tunovic T."/>
            <person name="Pineiro-Iglesias B."/>
            <person name="Unosson C."/>
            <person name="Inganas E."/>
            <person name="Ohlen M."/>
            <person name="Cardew S."/>
            <person name="Jensie-Markopoulos S."/>
            <person name="Salva-Serra F."/>
            <person name="Jaen-Luchoro D."/>
            <person name="Karlsson R."/>
            <person name="Svensson-Stadler L."/>
            <person name="Chun J."/>
            <person name="Moore E."/>
        </authorList>
    </citation>
    <scope>NUCLEOTIDE SEQUENCE [LARGE SCALE GENOMIC DNA]</scope>
    <source>
        <strain evidence="1 2">CCUG 65686</strain>
    </source>
</reference>
<gene>
    <name evidence="1" type="ORF">F7R25_24080</name>
</gene>
<dbReference type="EMBL" id="VZOK01000042">
    <property type="protein sequence ID" value="KAB0635153.1"/>
    <property type="molecule type" value="Genomic_DNA"/>
</dbReference>
<organism evidence="1 2">
    <name type="scientific">Burkholderia stagnalis</name>
    <dbReference type="NCBI Taxonomy" id="1503054"/>
    <lineage>
        <taxon>Bacteria</taxon>
        <taxon>Pseudomonadati</taxon>
        <taxon>Pseudomonadota</taxon>
        <taxon>Betaproteobacteria</taxon>
        <taxon>Burkholderiales</taxon>
        <taxon>Burkholderiaceae</taxon>
        <taxon>Burkholderia</taxon>
        <taxon>Burkholderia cepacia complex</taxon>
    </lineage>
</organism>
<protein>
    <submittedName>
        <fullName evidence="1">Uncharacterized protein</fullName>
    </submittedName>
</protein>
<dbReference type="Proteomes" id="UP000473470">
    <property type="component" value="Unassembled WGS sequence"/>
</dbReference>
<proteinExistence type="predicted"/>
<sequence>MKLHVYLQASPQGQIVDNGIYTRTYAPATFQGVSLTQQAETTPGSPIQTNRYYLVGNGARTYYGGEVVSAGALVLRDVNSPPYAETIGLSGSESANYVDTPVAPAAGASTSVSIDRAYVARESVTLKNGKVFNNACHYHATEKLTGPAMTSTTIADDWLAPGVGLVKSVASNGGGQVVTRELDSATVGGTTF</sequence>
<accession>A0A6L3MUG9</accession>
<name>A0A6L3MUG9_9BURK</name>
<evidence type="ECO:0000313" key="1">
    <source>
        <dbReference type="EMBL" id="KAB0635153.1"/>
    </source>
</evidence>
<dbReference type="AlphaFoldDB" id="A0A6L3MUG9"/>
<evidence type="ECO:0000313" key="2">
    <source>
        <dbReference type="Proteomes" id="UP000473470"/>
    </source>
</evidence>
<comment type="caution">
    <text evidence="1">The sequence shown here is derived from an EMBL/GenBank/DDBJ whole genome shotgun (WGS) entry which is preliminary data.</text>
</comment>
<dbReference type="Gene3D" id="2.40.360.20">
    <property type="match status" value="1"/>
</dbReference>